<evidence type="ECO:0000313" key="19">
    <source>
        <dbReference type="Proteomes" id="UP001500866"/>
    </source>
</evidence>
<organism evidence="18 19">
    <name type="scientific">Virgibacillus siamensis</name>
    <dbReference type="NCBI Taxonomy" id="480071"/>
    <lineage>
        <taxon>Bacteria</taxon>
        <taxon>Bacillati</taxon>
        <taxon>Bacillota</taxon>
        <taxon>Bacilli</taxon>
        <taxon>Bacillales</taxon>
        <taxon>Bacillaceae</taxon>
        <taxon>Virgibacillus</taxon>
    </lineage>
</organism>
<dbReference type="SUPFAM" id="SSF81464">
    <property type="entry name" value="Cytochrome c oxidase subunit II-like, transmembrane region"/>
    <property type="match status" value="1"/>
</dbReference>
<evidence type="ECO:0000256" key="15">
    <source>
        <dbReference type="SAM" id="Phobius"/>
    </source>
</evidence>
<sequence>MKIRKKHSKKWYTLLLLGMVFLLSGCDQMVVFDPAGPVAEKQRDLIIYSLYFMGAVCLMVWIPFAIFLFKYRSNKKNRSEDSYKPDMHGNKVIETIWTIIPILIVTALAIPTVTTLFDLEEPPESSKDKEPLVVHATASDWKWFFSYPEQGIETVNYLHIPTDRAVEFRLQSTGSMAALWIPALGGQMYNMAGMRNILYLQADEPGVYDGKNSNFTGVGFTEQTFKVYAEDSKKFQEWVNTKQNNAPKLTEKKYKELLAPSIVGRSTFSSTHLQWVDHGTMPGMDYAIELYGKEYYDGKTHVKNDAEHREKNHEDWEQ</sequence>
<keyword evidence="12 14" id="KW-0560">Oxidoreductase</keyword>
<evidence type="ECO:0000256" key="4">
    <source>
        <dbReference type="ARBA" id="ARBA00016131"/>
    </source>
</evidence>
<dbReference type="Gene3D" id="2.60.40.420">
    <property type="entry name" value="Cupredoxins - blue copper proteins"/>
    <property type="match status" value="1"/>
</dbReference>
<comment type="catalytic activity">
    <reaction evidence="1 14">
        <text>2 a quinol + O2 = 2 a quinone + 2 H2O</text>
        <dbReference type="Rhea" id="RHEA:55376"/>
        <dbReference type="ChEBI" id="CHEBI:15377"/>
        <dbReference type="ChEBI" id="CHEBI:15379"/>
        <dbReference type="ChEBI" id="CHEBI:24646"/>
        <dbReference type="ChEBI" id="CHEBI:132124"/>
    </reaction>
</comment>
<dbReference type="PRINTS" id="PR01166">
    <property type="entry name" value="CYCOXIDASEII"/>
</dbReference>
<evidence type="ECO:0000256" key="5">
    <source>
        <dbReference type="ARBA" id="ARBA00022448"/>
    </source>
</evidence>
<dbReference type="PIRSF" id="PIRSF000292">
    <property type="entry name" value="Ubi_od_II"/>
    <property type="match status" value="1"/>
</dbReference>
<feature type="domain" description="Cytochrome oxidase subunit II copper A binding" evidence="16">
    <location>
        <begin position="129"/>
        <end position="241"/>
    </location>
</feature>
<feature type="transmembrane region" description="Helical" evidence="15">
    <location>
        <begin position="92"/>
        <end position="117"/>
    </location>
</feature>
<keyword evidence="7 14" id="KW-0679">Respiratory chain</keyword>
<protein>
    <recommendedName>
        <fullName evidence="4 14">Quinol oxidase subunit 2</fullName>
        <ecNumber evidence="14">1.10.3.-</ecNumber>
    </recommendedName>
</protein>
<evidence type="ECO:0000256" key="3">
    <source>
        <dbReference type="ARBA" id="ARBA00007866"/>
    </source>
</evidence>
<dbReference type="PROSITE" id="PS51257">
    <property type="entry name" value="PROKAR_LIPOPROTEIN"/>
    <property type="match status" value="1"/>
</dbReference>
<comment type="caution">
    <text evidence="18">The sequence shown here is derived from an EMBL/GenBank/DDBJ whole genome shotgun (WGS) entry which is preliminary data.</text>
</comment>
<evidence type="ECO:0000259" key="16">
    <source>
        <dbReference type="PROSITE" id="PS50857"/>
    </source>
</evidence>
<keyword evidence="10 14" id="KW-0249">Electron transport</keyword>
<feature type="domain" description="Cytochrome oxidase subunit II transmembrane region profile" evidence="17">
    <location>
        <begin position="23"/>
        <end position="123"/>
    </location>
</feature>
<evidence type="ECO:0000256" key="1">
    <source>
        <dbReference type="ARBA" id="ARBA00000725"/>
    </source>
</evidence>
<evidence type="ECO:0000313" key="18">
    <source>
        <dbReference type="EMBL" id="GAA0614208.1"/>
    </source>
</evidence>
<keyword evidence="6 14" id="KW-1003">Cell membrane</keyword>
<name>A0ABN1GLW1_9BACI</name>
<keyword evidence="19" id="KW-1185">Reference proteome</keyword>
<evidence type="ECO:0000256" key="7">
    <source>
        <dbReference type="ARBA" id="ARBA00022660"/>
    </source>
</evidence>
<comment type="subcellular location">
    <subcellularLocation>
        <location evidence="2">Cell membrane</location>
        <topology evidence="2">Multi-pass membrane protein</topology>
    </subcellularLocation>
</comment>
<dbReference type="PANTHER" id="PTHR22888">
    <property type="entry name" value="CYTOCHROME C OXIDASE, SUBUNIT II"/>
    <property type="match status" value="1"/>
</dbReference>
<dbReference type="PROSITE" id="PS50999">
    <property type="entry name" value="COX2_TM"/>
    <property type="match status" value="1"/>
</dbReference>
<dbReference type="InterPro" id="IPR002429">
    <property type="entry name" value="CcO_II-like_C"/>
</dbReference>
<feature type="transmembrane region" description="Helical" evidence="15">
    <location>
        <begin position="48"/>
        <end position="71"/>
    </location>
</feature>
<dbReference type="EC" id="1.10.3.-" evidence="14"/>
<dbReference type="CDD" id="cd04212">
    <property type="entry name" value="CuRO_UO_II"/>
    <property type="match status" value="1"/>
</dbReference>
<dbReference type="Pfam" id="PF02790">
    <property type="entry name" value="COX2_TM"/>
    <property type="match status" value="1"/>
</dbReference>
<dbReference type="InterPro" id="IPR008972">
    <property type="entry name" value="Cupredoxin"/>
</dbReference>
<dbReference type="InterPro" id="IPR036257">
    <property type="entry name" value="Cyt_c_oxidase_su2_TM_sf"/>
</dbReference>
<comment type="function">
    <text evidence="14">Catalyzes quinol oxidation with the concomitant reduction of oxygen to water. Subunit II transfers the electrons from a quinol to the binuclear center of the catalytic subunit I.</text>
</comment>
<evidence type="ECO:0000256" key="11">
    <source>
        <dbReference type="ARBA" id="ARBA00022989"/>
    </source>
</evidence>
<gene>
    <name evidence="18" type="primary">qoxA</name>
    <name evidence="18" type="ORF">GCM10009001_34350</name>
</gene>
<dbReference type="RefSeq" id="WP_343815971.1">
    <property type="nucleotide sequence ID" value="NZ_BAAADS010000025.1"/>
</dbReference>
<dbReference type="SUPFAM" id="SSF49503">
    <property type="entry name" value="Cupredoxins"/>
    <property type="match status" value="1"/>
</dbReference>
<evidence type="ECO:0000256" key="14">
    <source>
        <dbReference type="PIRNR" id="PIRNR000292"/>
    </source>
</evidence>
<dbReference type="InterPro" id="IPR006332">
    <property type="entry name" value="QoxA"/>
</dbReference>
<dbReference type="PANTHER" id="PTHR22888:SF18">
    <property type="entry name" value="CYTOCHROME BO(3) UBIQUINOL OXIDASE SUBUNIT 2"/>
    <property type="match status" value="1"/>
</dbReference>
<evidence type="ECO:0000256" key="9">
    <source>
        <dbReference type="ARBA" id="ARBA00022729"/>
    </source>
</evidence>
<dbReference type="InterPro" id="IPR006333">
    <property type="entry name" value="Cyt_o_ubiquinol_oxidase_su2"/>
</dbReference>
<evidence type="ECO:0000256" key="13">
    <source>
        <dbReference type="ARBA" id="ARBA00023136"/>
    </source>
</evidence>
<keyword evidence="5 14" id="KW-0813">Transport</keyword>
<dbReference type="NCBIfam" id="TIGR01432">
    <property type="entry name" value="QOXA"/>
    <property type="match status" value="1"/>
</dbReference>
<proteinExistence type="inferred from homology"/>
<evidence type="ECO:0000256" key="6">
    <source>
        <dbReference type="ARBA" id="ARBA00022475"/>
    </source>
</evidence>
<dbReference type="Gene3D" id="1.10.287.90">
    <property type="match status" value="1"/>
</dbReference>
<evidence type="ECO:0000256" key="12">
    <source>
        <dbReference type="ARBA" id="ARBA00023002"/>
    </source>
</evidence>
<keyword evidence="13 14" id="KW-0472">Membrane</keyword>
<evidence type="ECO:0000256" key="10">
    <source>
        <dbReference type="ARBA" id="ARBA00022982"/>
    </source>
</evidence>
<keyword evidence="11 15" id="KW-1133">Transmembrane helix</keyword>
<evidence type="ECO:0000259" key="17">
    <source>
        <dbReference type="PROSITE" id="PS50999"/>
    </source>
</evidence>
<dbReference type="InterPro" id="IPR011759">
    <property type="entry name" value="Cyt_c_oxidase_su2_TM_dom"/>
</dbReference>
<dbReference type="Proteomes" id="UP001500866">
    <property type="component" value="Unassembled WGS sequence"/>
</dbReference>
<dbReference type="EMBL" id="BAAADS010000025">
    <property type="protein sequence ID" value="GAA0614208.1"/>
    <property type="molecule type" value="Genomic_DNA"/>
</dbReference>
<dbReference type="PROSITE" id="PS50857">
    <property type="entry name" value="COX2_CUA"/>
    <property type="match status" value="1"/>
</dbReference>
<keyword evidence="9" id="KW-0732">Signal</keyword>
<evidence type="ECO:0000256" key="2">
    <source>
        <dbReference type="ARBA" id="ARBA00004651"/>
    </source>
</evidence>
<dbReference type="InterPro" id="IPR034227">
    <property type="entry name" value="CuRO_UO_II"/>
</dbReference>
<comment type="similarity">
    <text evidence="3 14">Belongs to the cytochrome c oxidase subunit 2 family.</text>
</comment>
<keyword evidence="8 15" id="KW-0812">Transmembrane</keyword>
<reference evidence="18 19" key="1">
    <citation type="journal article" date="2019" name="Int. J. Syst. Evol. Microbiol.">
        <title>The Global Catalogue of Microorganisms (GCM) 10K type strain sequencing project: providing services to taxonomists for standard genome sequencing and annotation.</title>
        <authorList>
            <consortium name="The Broad Institute Genomics Platform"/>
            <consortium name="The Broad Institute Genome Sequencing Center for Infectious Disease"/>
            <person name="Wu L."/>
            <person name="Ma J."/>
        </authorList>
    </citation>
    <scope>NUCLEOTIDE SEQUENCE [LARGE SCALE GENOMIC DNA]</scope>
    <source>
        <strain evidence="18 19">JCM 15395</strain>
    </source>
</reference>
<dbReference type="InterPro" id="IPR045187">
    <property type="entry name" value="CcO_II"/>
</dbReference>
<evidence type="ECO:0000256" key="8">
    <source>
        <dbReference type="ARBA" id="ARBA00022692"/>
    </source>
</evidence>
<accession>A0ABN1GLW1</accession>